<organism evidence="1">
    <name type="scientific">Aegilops tauschii</name>
    <name type="common">Tausch's goatgrass</name>
    <name type="synonym">Aegilops squarrosa</name>
    <dbReference type="NCBI Taxonomy" id="37682"/>
    <lineage>
        <taxon>Eukaryota</taxon>
        <taxon>Viridiplantae</taxon>
        <taxon>Streptophyta</taxon>
        <taxon>Embryophyta</taxon>
        <taxon>Tracheophyta</taxon>
        <taxon>Spermatophyta</taxon>
        <taxon>Magnoliopsida</taxon>
        <taxon>Liliopsida</taxon>
        <taxon>Poales</taxon>
        <taxon>Poaceae</taxon>
        <taxon>BOP clade</taxon>
        <taxon>Pooideae</taxon>
        <taxon>Triticodae</taxon>
        <taxon>Triticeae</taxon>
        <taxon>Triticinae</taxon>
        <taxon>Aegilops</taxon>
    </lineage>
</organism>
<accession>M8ARW4</accession>
<reference evidence="1" key="1">
    <citation type="submission" date="2015-06" db="UniProtKB">
        <authorList>
            <consortium name="EnsemblPlants"/>
        </authorList>
    </citation>
    <scope>IDENTIFICATION</scope>
</reference>
<dbReference type="GO" id="GO:0048364">
    <property type="term" value="P:root development"/>
    <property type="evidence" value="ECO:0007669"/>
    <property type="project" value="InterPro"/>
</dbReference>
<dbReference type="AlphaFoldDB" id="M8ARW4"/>
<protein>
    <submittedName>
        <fullName evidence="1">Uncharacterized protein</fullName>
    </submittedName>
</protein>
<dbReference type="Pfam" id="PF03087">
    <property type="entry name" value="BPS1"/>
    <property type="match status" value="3"/>
</dbReference>
<dbReference type="ExpressionAtlas" id="M8ARW4">
    <property type="expression patterns" value="baseline"/>
</dbReference>
<sequence>MSCHLRSTSLPSRPHFSEIKAEEELHSLKTHFCRQPASIVTLSDGLRKLAQVYNCVEEIVRLPRNQVDLCLPQQKKMVEKELEQSLVLLDICNAMQENFAELKMSIQELQLVFKRGDHATANLKIDSFFRSATNMQKHFKKYSSKATPEGLSLVRLLVEAREIAVSLRFLQKQPAHIPAQQQCCTAIEAKKHIITSSNRNMACHQRSASLPSIAHSSESKVDVELQRLKSCISSPSATIGTMCGGYARLGDIYKSIEEIMGLPSNQVGLSFPQNKKMVEEELERSLVLIDLCNSMQENLAGLKMSIQELELVLKRGDDAAVQLKVESFIRLAKQAQKPFKKITSSKAVAEDCRLVRVLAETREMSVSLLESTSHLLPKQFTTTKGSKWSLVQKRKVVCEEEQLQALERSMGDLENGAELLFRRLIQSRVSLLNILSS</sequence>
<dbReference type="PANTHER" id="PTHR33070:SF120">
    <property type="entry name" value="EXPRESSED PROTEIN"/>
    <property type="match status" value="1"/>
</dbReference>
<dbReference type="PANTHER" id="PTHR33070">
    <property type="entry name" value="OS06G0725500 PROTEIN"/>
    <property type="match status" value="1"/>
</dbReference>
<proteinExistence type="predicted"/>
<dbReference type="InterPro" id="IPR004320">
    <property type="entry name" value="BPS1_pln"/>
</dbReference>
<name>M8ARW4_AEGTA</name>
<dbReference type="GO" id="GO:0048367">
    <property type="term" value="P:shoot system development"/>
    <property type="evidence" value="ECO:0007669"/>
    <property type="project" value="InterPro"/>
</dbReference>
<dbReference type="EnsemblPlants" id="EMT04465">
    <property type="protein sequence ID" value="EMT04465"/>
    <property type="gene ID" value="F775_00269"/>
</dbReference>
<evidence type="ECO:0000313" key="1">
    <source>
        <dbReference type="EnsemblPlants" id="EMT04465"/>
    </source>
</evidence>